<dbReference type="EMBL" id="KZ678140">
    <property type="protein sequence ID" value="PSN62926.1"/>
    <property type="molecule type" value="Genomic_DNA"/>
</dbReference>
<dbReference type="InterPro" id="IPR002110">
    <property type="entry name" value="Ankyrin_rpt"/>
</dbReference>
<feature type="repeat" description="ANK" evidence="3">
    <location>
        <begin position="68"/>
        <end position="89"/>
    </location>
</feature>
<dbReference type="OrthoDB" id="341259at2759"/>
<evidence type="ECO:0000256" key="3">
    <source>
        <dbReference type="PROSITE-ProRule" id="PRU00023"/>
    </source>
</evidence>
<evidence type="ECO:0000313" key="5">
    <source>
        <dbReference type="Proteomes" id="UP000240883"/>
    </source>
</evidence>
<dbReference type="STRING" id="1448308.A0A2T2NCF8"/>
<evidence type="ECO:0000256" key="1">
    <source>
        <dbReference type="ARBA" id="ARBA00022737"/>
    </source>
</evidence>
<proteinExistence type="predicted"/>
<dbReference type="InterPro" id="IPR050776">
    <property type="entry name" value="Ank_Repeat/CDKN_Inhibitor"/>
</dbReference>
<evidence type="ECO:0000256" key="2">
    <source>
        <dbReference type="ARBA" id="ARBA00023043"/>
    </source>
</evidence>
<gene>
    <name evidence="4" type="ORF">BS50DRAFT_591161</name>
</gene>
<dbReference type="SMART" id="SM00248">
    <property type="entry name" value="ANK"/>
    <property type="match status" value="2"/>
</dbReference>
<dbReference type="PROSITE" id="PS50088">
    <property type="entry name" value="ANK_REPEAT"/>
    <property type="match status" value="2"/>
</dbReference>
<organism evidence="4 5">
    <name type="scientific">Corynespora cassiicola Philippines</name>
    <dbReference type="NCBI Taxonomy" id="1448308"/>
    <lineage>
        <taxon>Eukaryota</taxon>
        <taxon>Fungi</taxon>
        <taxon>Dikarya</taxon>
        <taxon>Ascomycota</taxon>
        <taxon>Pezizomycotina</taxon>
        <taxon>Dothideomycetes</taxon>
        <taxon>Pleosporomycetidae</taxon>
        <taxon>Pleosporales</taxon>
        <taxon>Corynesporascaceae</taxon>
        <taxon>Corynespora</taxon>
    </lineage>
</organism>
<dbReference type="PANTHER" id="PTHR24201">
    <property type="entry name" value="ANK_REP_REGION DOMAIN-CONTAINING PROTEIN"/>
    <property type="match status" value="1"/>
</dbReference>
<dbReference type="Proteomes" id="UP000240883">
    <property type="component" value="Unassembled WGS sequence"/>
</dbReference>
<keyword evidence="2 3" id="KW-0040">ANK repeat</keyword>
<protein>
    <submittedName>
        <fullName evidence="4">Uncharacterized protein</fullName>
    </submittedName>
</protein>
<feature type="repeat" description="ANK" evidence="3">
    <location>
        <begin position="102"/>
        <end position="130"/>
    </location>
</feature>
<keyword evidence="1" id="KW-0677">Repeat</keyword>
<name>A0A2T2NCF8_CORCC</name>
<dbReference type="Pfam" id="PF12796">
    <property type="entry name" value="Ank_2"/>
    <property type="match status" value="1"/>
</dbReference>
<reference evidence="4 5" key="1">
    <citation type="journal article" date="2018" name="Front. Microbiol.">
        <title>Genome-Wide Analysis of Corynespora cassiicola Leaf Fall Disease Putative Effectors.</title>
        <authorList>
            <person name="Lopez D."/>
            <person name="Ribeiro S."/>
            <person name="Label P."/>
            <person name="Fumanal B."/>
            <person name="Venisse J.S."/>
            <person name="Kohler A."/>
            <person name="de Oliveira R.R."/>
            <person name="Labutti K."/>
            <person name="Lipzen A."/>
            <person name="Lail K."/>
            <person name="Bauer D."/>
            <person name="Ohm R.A."/>
            <person name="Barry K.W."/>
            <person name="Spatafora J."/>
            <person name="Grigoriev I.V."/>
            <person name="Martin F.M."/>
            <person name="Pujade-Renaud V."/>
        </authorList>
    </citation>
    <scope>NUCLEOTIDE SEQUENCE [LARGE SCALE GENOMIC DNA]</scope>
    <source>
        <strain evidence="4 5">Philippines</strain>
    </source>
</reference>
<accession>A0A2T2NCF8</accession>
<keyword evidence="5" id="KW-1185">Reference proteome</keyword>
<dbReference type="Gene3D" id="1.25.40.20">
    <property type="entry name" value="Ankyrin repeat-containing domain"/>
    <property type="match status" value="1"/>
</dbReference>
<dbReference type="PROSITE" id="PS50297">
    <property type="entry name" value="ANK_REP_REGION"/>
    <property type="match status" value="2"/>
</dbReference>
<evidence type="ECO:0000313" key="4">
    <source>
        <dbReference type="EMBL" id="PSN62926.1"/>
    </source>
</evidence>
<sequence>MGSHRWYGLHSTVTKRSSSYYSQKMGSTRRQKIALVKRPYLGLQQMNTRLLLDIDSVDTNCKVSHSEYGQTPLAWAARKGHEAVVRLLLAEDIVGWNVVDEHGRTPLSLAAEEGHEAGIKLLRHRGTSNT</sequence>
<dbReference type="SUPFAM" id="SSF48403">
    <property type="entry name" value="Ankyrin repeat"/>
    <property type="match status" value="1"/>
</dbReference>
<dbReference type="AlphaFoldDB" id="A0A2T2NCF8"/>
<dbReference type="InterPro" id="IPR036770">
    <property type="entry name" value="Ankyrin_rpt-contain_sf"/>
</dbReference>